<organism evidence="1 2">
    <name type="scientific">Favolaschia claudopus</name>
    <dbReference type="NCBI Taxonomy" id="2862362"/>
    <lineage>
        <taxon>Eukaryota</taxon>
        <taxon>Fungi</taxon>
        <taxon>Dikarya</taxon>
        <taxon>Basidiomycota</taxon>
        <taxon>Agaricomycotina</taxon>
        <taxon>Agaricomycetes</taxon>
        <taxon>Agaricomycetidae</taxon>
        <taxon>Agaricales</taxon>
        <taxon>Marasmiineae</taxon>
        <taxon>Mycenaceae</taxon>
        <taxon>Favolaschia</taxon>
    </lineage>
</organism>
<protein>
    <submittedName>
        <fullName evidence="1">Uncharacterized protein</fullName>
    </submittedName>
</protein>
<dbReference type="Proteomes" id="UP001362999">
    <property type="component" value="Unassembled WGS sequence"/>
</dbReference>
<sequence length="80" mass="8802">TTTIIPLDGKPDSSSGIGKHAFESSFARAPWFPFRTRADFELAEMAVKGRLNSGFTEKLIKGATGEWSKSESCVTFERES</sequence>
<accession>A0AAV9ZFF8</accession>
<reference evidence="1 2" key="1">
    <citation type="journal article" date="2024" name="J Genomics">
        <title>Draft genome sequencing and assembly of Favolaschia claudopus CIRM-BRFM 2984 isolated from oak limbs.</title>
        <authorList>
            <person name="Navarro D."/>
            <person name="Drula E."/>
            <person name="Chaduli D."/>
            <person name="Cazenave R."/>
            <person name="Ahrendt S."/>
            <person name="Wang J."/>
            <person name="Lipzen A."/>
            <person name="Daum C."/>
            <person name="Barry K."/>
            <person name="Grigoriev I.V."/>
            <person name="Favel A."/>
            <person name="Rosso M.N."/>
            <person name="Martin F."/>
        </authorList>
    </citation>
    <scope>NUCLEOTIDE SEQUENCE [LARGE SCALE GENOMIC DNA]</scope>
    <source>
        <strain evidence="1 2">CIRM-BRFM 2984</strain>
    </source>
</reference>
<proteinExistence type="predicted"/>
<dbReference type="EMBL" id="JAWWNJ010000156">
    <property type="protein sequence ID" value="KAK6980852.1"/>
    <property type="molecule type" value="Genomic_DNA"/>
</dbReference>
<feature type="non-terminal residue" evidence="1">
    <location>
        <position position="1"/>
    </location>
</feature>
<dbReference type="AlphaFoldDB" id="A0AAV9ZFF8"/>
<comment type="caution">
    <text evidence="1">The sequence shown here is derived from an EMBL/GenBank/DDBJ whole genome shotgun (WGS) entry which is preliminary data.</text>
</comment>
<evidence type="ECO:0000313" key="1">
    <source>
        <dbReference type="EMBL" id="KAK6980852.1"/>
    </source>
</evidence>
<gene>
    <name evidence="1" type="ORF">R3P38DRAFT_2579449</name>
</gene>
<name>A0AAV9ZFF8_9AGAR</name>
<evidence type="ECO:0000313" key="2">
    <source>
        <dbReference type="Proteomes" id="UP001362999"/>
    </source>
</evidence>
<keyword evidence="2" id="KW-1185">Reference proteome</keyword>